<dbReference type="AlphaFoldDB" id="A0A1G4G6A1"/>
<dbReference type="STRING" id="1642646.ING2E5A_1240"/>
<gene>
    <name evidence="1" type="ORF">ING2E5A_1240</name>
</gene>
<sequence length="145" mass="16233">MRFNNCDNIALRNNGNLANLIFDNCTVSNFYGSEKRPLSGKVIFSGCEFLPIIKGEQGEVYSPYATVGTFFSNSVIHPPVYNGEVRADLLNKIGLLKINESVRFNHSNTVLSKTIVDHFEGAIDDSFFGKLMNSYQLAPDFNQNR</sequence>
<keyword evidence="2" id="KW-1185">Reference proteome</keyword>
<dbReference type="KEGG" id="pmuc:ING2E5A_1240"/>
<protein>
    <submittedName>
        <fullName evidence="1">Uncharacterized protein</fullName>
    </submittedName>
</protein>
<dbReference type="EMBL" id="LT608328">
    <property type="protein sequence ID" value="SCM57226.1"/>
    <property type="molecule type" value="Genomic_DNA"/>
</dbReference>
<dbReference type="RefSeq" id="WP_154670045.1">
    <property type="nucleotide sequence ID" value="NZ_LT608328.1"/>
</dbReference>
<proteinExistence type="predicted"/>
<organism evidence="1 2">
    <name type="scientific">Petrimonas mucosa</name>
    <dbReference type="NCBI Taxonomy" id="1642646"/>
    <lineage>
        <taxon>Bacteria</taxon>
        <taxon>Pseudomonadati</taxon>
        <taxon>Bacteroidota</taxon>
        <taxon>Bacteroidia</taxon>
        <taxon>Bacteroidales</taxon>
        <taxon>Dysgonomonadaceae</taxon>
        <taxon>Petrimonas</taxon>
    </lineage>
</organism>
<name>A0A1G4G6A1_9BACT</name>
<evidence type="ECO:0000313" key="2">
    <source>
        <dbReference type="Proteomes" id="UP000178485"/>
    </source>
</evidence>
<reference evidence="1 2" key="1">
    <citation type="submission" date="2016-08" db="EMBL/GenBank/DDBJ databases">
        <authorList>
            <person name="Seilhamer J.J."/>
        </authorList>
    </citation>
    <scope>NUCLEOTIDE SEQUENCE [LARGE SCALE GENOMIC DNA]</scope>
    <source>
        <strain evidence="1">ING2-E5A</strain>
    </source>
</reference>
<accession>A0A1G4G6A1</accession>
<dbReference type="Proteomes" id="UP000178485">
    <property type="component" value="Chromosome i"/>
</dbReference>
<evidence type="ECO:0000313" key="1">
    <source>
        <dbReference type="EMBL" id="SCM57226.1"/>
    </source>
</evidence>